<evidence type="ECO:0000256" key="6">
    <source>
        <dbReference type="ARBA" id="ARBA00022917"/>
    </source>
</evidence>
<comment type="function">
    <text evidence="1 8">Attaches a formyl group to the free amino group of methionyl-tRNA(fMet). The formyl group appears to play a dual role in the initiator identity of N-formylmethionyl-tRNA by promoting its recognition by IF2 and preventing the misappropriation of this tRNA by the elongation apparatus.</text>
</comment>
<dbReference type="EMBL" id="CP098248">
    <property type="protein sequence ID" value="WAV97429.1"/>
    <property type="molecule type" value="Genomic_DNA"/>
</dbReference>
<dbReference type="Gene3D" id="3.10.25.10">
    <property type="entry name" value="Formyl transferase, C-terminal domain"/>
    <property type="match status" value="1"/>
</dbReference>
<dbReference type="SUPFAM" id="SSF50486">
    <property type="entry name" value="FMT C-terminal domain-like"/>
    <property type="match status" value="1"/>
</dbReference>
<dbReference type="PANTHER" id="PTHR11138:SF5">
    <property type="entry name" value="METHIONYL-TRNA FORMYLTRANSFERASE, MITOCHONDRIAL"/>
    <property type="match status" value="1"/>
</dbReference>
<protein>
    <recommendedName>
        <fullName evidence="4 8">Methionyl-tRNA formyltransferase</fullName>
        <ecNumber evidence="3 8">2.1.2.9</ecNumber>
    </recommendedName>
</protein>
<dbReference type="Pfam" id="PF02911">
    <property type="entry name" value="Formyl_trans_C"/>
    <property type="match status" value="1"/>
</dbReference>
<dbReference type="PROSITE" id="PS00373">
    <property type="entry name" value="GART"/>
    <property type="match status" value="1"/>
</dbReference>
<evidence type="ECO:0000256" key="5">
    <source>
        <dbReference type="ARBA" id="ARBA00022679"/>
    </source>
</evidence>
<evidence type="ECO:0000256" key="7">
    <source>
        <dbReference type="ARBA" id="ARBA00048558"/>
    </source>
</evidence>
<dbReference type="SUPFAM" id="SSF53328">
    <property type="entry name" value="Formyltransferase"/>
    <property type="match status" value="1"/>
</dbReference>
<keyword evidence="5 8" id="KW-0808">Transferase</keyword>
<dbReference type="InterPro" id="IPR002376">
    <property type="entry name" value="Formyl_transf_N"/>
</dbReference>
<dbReference type="NCBIfam" id="TIGR00460">
    <property type="entry name" value="fmt"/>
    <property type="match status" value="1"/>
</dbReference>
<keyword evidence="6 8" id="KW-0648">Protein biosynthesis</keyword>
<dbReference type="CDD" id="cd08646">
    <property type="entry name" value="FMT_core_Met-tRNA-FMT_N"/>
    <property type="match status" value="1"/>
</dbReference>
<dbReference type="InterPro" id="IPR005793">
    <property type="entry name" value="Formyl_trans_C"/>
</dbReference>
<dbReference type="Proteomes" id="UP001164794">
    <property type="component" value="Chromosome"/>
</dbReference>
<evidence type="ECO:0000256" key="8">
    <source>
        <dbReference type="HAMAP-Rule" id="MF_00182"/>
    </source>
</evidence>
<evidence type="ECO:0000313" key="12">
    <source>
        <dbReference type="Proteomes" id="UP001164794"/>
    </source>
</evidence>
<feature type="domain" description="Formyl transferase C-terminal" evidence="10">
    <location>
        <begin position="211"/>
        <end position="309"/>
    </location>
</feature>
<organism evidence="11 12">
    <name type="scientific">Oxalobacter aliiformigenes</name>
    <dbReference type="NCBI Taxonomy" id="2946593"/>
    <lineage>
        <taxon>Bacteria</taxon>
        <taxon>Pseudomonadati</taxon>
        <taxon>Pseudomonadota</taxon>
        <taxon>Betaproteobacteria</taxon>
        <taxon>Burkholderiales</taxon>
        <taxon>Oxalobacteraceae</taxon>
        <taxon>Oxalobacter</taxon>
    </lineage>
</organism>
<dbReference type="InterPro" id="IPR041711">
    <property type="entry name" value="Met-tRNA-FMT_N"/>
</dbReference>
<gene>
    <name evidence="8 11" type="primary">fmt</name>
    <name evidence="11" type="ORF">NB645_01385</name>
</gene>
<evidence type="ECO:0000256" key="1">
    <source>
        <dbReference type="ARBA" id="ARBA00002606"/>
    </source>
</evidence>
<accession>A0ABY7JN92</accession>
<dbReference type="InterPro" id="IPR001555">
    <property type="entry name" value="GART_AS"/>
</dbReference>
<dbReference type="InterPro" id="IPR044135">
    <property type="entry name" value="Met-tRNA-FMT_C"/>
</dbReference>
<keyword evidence="12" id="KW-1185">Reference proteome</keyword>
<evidence type="ECO:0000256" key="4">
    <source>
        <dbReference type="ARBA" id="ARBA00016014"/>
    </source>
</evidence>
<dbReference type="CDD" id="cd08704">
    <property type="entry name" value="Met_tRNA_FMT_C"/>
    <property type="match status" value="1"/>
</dbReference>
<reference evidence="11" key="1">
    <citation type="journal article" date="2022" name="Front. Microbiol.">
        <title>New perspectives on an old grouping: The genomic and phenotypic variability of Oxalobacter formigenes and the implications for calcium oxalate stone prevention.</title>
        <authorList>
            <person name="Chmiel J.A."/>
            <person name="Carr C."/>
            <person name="Stuivenberg G.A."/>
            <person name="Venema R."/>
            <person name="Chanyi R.M."/>
            <person name="Al K.F."/>
            <person name="Giguere D."/>
            <person name="Say H."/>
            <person name="Akouris P.P."/>
            <person name="Dominguez Romero S.A."/>
            <person name="Kwong A."/>
            <person name="Tai V."/>
            <person name="Koval S.F."/>
            <person name="Razvi H."/>
            <person name="Bjazevic J."/>
            <person name="Burton J.P."/>
        </authorList>
    </citation>
    <scope>NUCLEOTIDE SEQUENCE</scope>
    <source>
        <strain evidence="11">HOxNP-1</strain>
    </source>
</reference>
<dbReference type="RefSeq" id="WP_269264902.1">
    <property type="nucleotide sequence ID" value="NZ_CP098248.1"/>
</dbReference>
<evidence type="ECO:0000259" key="10">
    <source>
        <dbReference type="Pfam" id="PF02911"/>
    </source>
</evidence>
<dbReference type="Pfam" id="PF00551">
    <property type="entry name" value="Formyl_trans_N"/>
    <property type="match status" value="1"/>
</dbReference>
<evidence type="ECO:0000256" key="2">
    <source>
        <dbReference type="ARBA" id="ARBA00010699"/>
    </source>
</evidence>
<dbReference type="InterPro" id="IPR036477">
    <property type="entry name" value="Formyl_transf_N_sf"/>
</dbReference>
<evidence type="ECO:0000256" key="3">
    <source>
        <dbReference type="ARBA" id="ARBA00012261"/>
    </source>
</evidence>
<name>A0ABY7JN92_9BURK</name>
<feature type="domain" description="Formyl transferase N-terminal" evidence="9">
    <location>
        <begin position="1"/>
        <end position="187"/>
    </location>
</feature>
<dbReference type="EC" id="2.1.2.9" evidence="3 8"/>
<dbReference type="PANTHER" id="PTHR11138">
    <property type="entry name" value="METHIONYL-TRNA FORMYLTRANSFERASE"/>
    <property type="match status" value="1"/>
</dbReference>
<dbReference type="HAMAP" id="MF_00182">
    <property type="entry name" value="Formyl_trans"/>
    <property type="match status" value="1"/>
</dbReference>
<dbReference type="Gene3D" id="3.40.50.170">
    <property type="entry name" value="Formyl transferase, N-terminal domain"/>
    <property type="match status" value="1"/>
</dbReference>
<dbReference type="InterPro" id="IPR011034">
    <property type="entry name" value="Formyl_transferase-like_C_sf"/>
</dbReference>
<evidence type="ECO:0000259" key="9">
    <source>
        <dbReference type="Pfam" id="PF00551"/>
    </source>
</evidence>
<comment type="similarity">
    <text evidence="2 8">Belongs to the Fmt family.</text>
</comment>
<dbReference type="InterPro" id="IPR037022">
    <property type="entry name" value="Formyl_trans_C_sf"/>
</dbReference>
<dbReference type="GO" id="GO:0004479">
    <property type="term" value="F:methionyl-tRNA formyltransferase activity"/>
    <property type="evidence" value="ECO:0007669"/>
    <property type="project" value="UniProtKB-EC"/>
</dbReference>
<dbReference type="InterPro" id="IPR005794">
    <property type="entry name" value="Fmt"/>
</dbReference>
<feature type="binding site" evidence="8">
    <location>
        <begin position="117"/>
        <end position="120"/>
    </location>
    <ligand>
        <name>(6S)-5,6,7,8-tetrahydrofolate</name>
        <dbReference type="ChEBI" id="CHEBI:57453"/>
    </ligand>
</feature>
<comment type="catalytic activity">
    <reaction evidence="7 8">
        <text>L-methionyl-tRNA(fMet) + (6R)-10-formyltetrahydrofolate = N-formyl-L-methionyl-tRNA(fMet) + (6S)-5,6,7,8-tetrahydrofolate + H(+)</text>
        <dbReference type="Rhea" id="RHEA:24380"/>
        <dbReference type="Rhea" id="RHEA-COMP:9952"/>
        <dbReference type="Rhea" id="RHEA-COMP:9953"/>
        <dbReference type="ChEBI" id="CHEBI:15378"/>
        <dbReference type="ChEBI" id="CHEBI:57453"/>
        <dbReference type="ChEBI" id="CHEBI:78530"/>
        <dbReference type="ChEBI" id="CHEBI:78844"/>
        <dbReference type="ChEBI" id="CHEBI:195366"/>
        <dbReference type="EC" id="2.1.2.9"/>
    </reaction>
</comment>
<sequence length="317" mass="34431">MKIVFAGTPEFAGKALDSLIRGGHQVELVLTQPDRPAGRGMKLQPSAVKKLAISHDIPVEQPVSLRFDGKHAEEAKRVYELVRQIEPDVMVIVAYGLILPKAFLGLPEYGCLNIHASLLPRWRGAAPIQRAIEAGDTETGVSIMQMEEGLDTGPVLVSESIPIDHHINAAELHDKLADLGGRLILAALKKMEEGSAHPVIQNENAAIYAAKIRKEEAGLDFSFPATEIINKIRAFNPFPGCTAKFRDTPLKIWKAVASDHSPAAEKAGQILSADENGIVVACGKGSIRILELQKPGAKRLPVSEFIKGFSFEHGYFE</sequence>
<proteinExistence type="inferred from homology"/>
<evidence type="ECO:0000313" key="11">
    <source>
        <dbReference type="EMBL" id="WAV97429.1"/>
    </source>
</evidence>